<evidence type="ECO:0000313" key="3">
    <source>
        <dbReference type="Proteomes" id="UP000054053"/>
    </source>
</evidence>
<dbReference type="Proteomes" id="UP000054053">
    <property type="component" value="Unassembled WGS sequence"/>
</dbReference>
<sequence length="168" mass="17563">MDKSSAAMGSTGVVDQPSNNLTFNTAVKQRNDWKPDVKAVIVDKLGCAVTSCVSRRIAVSSAPEGHIINTTLEFQVTQEQPAGPESHTAASPQWKPRSNDADTCIVIDECPGFTTSSPRTIDAFTDAAEADGHSRSEGQSPLVIVTAPALTSTTPSPAHGGSNADEMP</sequence>
<proteinExistence type="predicted"/>
<accession>A0A1B5KTM8</accession>
<comment type="caution">
    <text evidence="2">The sequence shown here is derived from an EMBL/GenBank/DDBJ whole genome shotgun (WGS) entry which is preliminary data.</text>
</comment>
<reference evidence="3" key="1">
    <citation type="journal article" date="2016" name="Genome Announc.">
        <title>Genome sequence of Ustilaginoidea virens IPU010, a rice pathogenic fungus causing false smut.</title>
        <authorList>
            <person name="Kumagai T."/>
            <person name="Ishii T."/>
            <person name="Terai G."/>
            <person name="Umemura M."/>
            <person name="Machida M."/>
            <person name="Asai K."/>
        </authorList>
    </citation>
    <scope>NUCLEOTIDE SEQUENCE [LARGE SCALE GENOMIC DNA]</scope>
    <source>
        <strain evidence="3">IPU010</strain>
    </source>
</reference>
<dbReference type="AlphaFoldDB" id="A0A1B5KTM8"/>
<feature type="compositionally biased region" description="Low complexity" evidence="1">
    <location>
        <begin position="146"/>
        <end position="158"/>
    </location>
</feature>
<evidence type="ECO:0000256" key="1">
    <source>
        <dbReference type="SAM" id="MobiDB-lite"/>
    </source>
</evidence>
<evidence type="ECO:0000313" key="2">
    <source>
        <dbReference type="EMBL" id="GAO14300.1"/>
    </source>
</evidence>
<gene>
    <name evidence="2" type="ORF">UVI_02033780</name>
</gene>
<feature type="region of interest" description="Disordered" evidence="1">
    <location>
        <begin position="77"/>
        <end position="100"/>
    </location>
</feature>
<dbReference type="EMBL" id="BBTG02000016">
    <property type="protein sequence ID" value="GAO14300.1"/>
    <property type="molecule type" value="Genomic_DNA"/>
</dbReference>
<protein>
    <submittedName>
        <fullName evidence="2">Uncharacterized protein</fullName>
    </submittedName>
</protein>
<organism evidence="2 3">
    <name type="scientific">Ustilaginoidea virens</name>
    <name type="common">Rice false smut fungus</name>
    <name type="synonym">Villosiclava virens</name>
    <dbReference type="NCBI Taxonomy" id="1159556"/>
    <lineage>
        <taxon>Eukaryota</taxon>
        <taxon>Fungi</taxon>
        <taxon>Dikarya</taxon>
        <taxon>Ascomycota</taxon>
        <taxon>Pezizomycotina</taxon>
        <taxon>Sordariomycetes</taxon>
        <taxon>Hypocreomycetidae</taxon>
        <taxon>Hypocreales</taxon>
        <taxon>Clavicipitaceae</taxon>
        <taxon>Ustilaginoidea</taxon>
    </lineage>
</organism>
<name>A0A1B5KTM8_USTVR</name>
<feature type="region of interest" description="Disordered" evidence="1">
    <location>
        <begin position="124"/>
        <end position="168"/>
    </location>
</feature>